<evidence type="ECO:0000256" key="6">
    <source>
        <dbReference type="ARBA" id="ARBA00023002"/>
    </source>
</evidence>
<evidence type="ECO:0000256" key="2">
    <source>
        <dbReference type="ARBA" id="ARBA00005179"/>
    </source>
</evidence>
<dbReference type="InterPro" id="IPR001128">
    <property type="entry name" value="Cyt_P450"/>
</dbReference>
<feature type="transmembrane region" description="Helical" evidence="11">
    <location>
        <begin position="16"/>
        <end position="36"/>
    </location>
</feature>
<dbReference type="PRINTS" id="PR00463">
    <property type="entry name" value="EP450I"/>
</dbReference>
<keyword evidence="11" id="KW-0472">Membrane</keyword>
<accession>A0A165BB08</accession>
<dbReference type="PROSITE" id="PS00086">
    <property type="entry name" value="CYTOCHROME_P450"/>
    <property type="match status" value="1"/>
</dbReference>
<evidence type="ECO:0000256" key="8">
    <source>
        <dbReference type="ARBA" id="ARBA00023033"/>
    </source>
</evidence>
<dbReference type="GeneID" id="63827189"/>
<keyword evidence="11" id="KW-0812">Transmembrane</keyword>
<evidence type="ECO:0000256" key="1">
    <source>
        <dbReference type="ARBA" id="ARBA00001971"/>
    </source>
</evidence>
<keyword evidence="5 9" id="KW-0479">Metal-binding</keyword>
<evidence type="ECO:0000313" key="13">
    <source>
        <dbReference type="Proteomes" id="UP000076871"/>
    </source>
</evidence>
<dbReference type="PRINTS" id="PR00385">
    <property type="entry name" value="P450"/>
</dbReference>
<dbReference type="GO" id="GO:0005506">
    <property type="term" value="F:iron ion binding"/>
    <property type="evidence" value="ECO:0007669"/>
    <property type="project" value="InterPro"/>
</dbReference>
<name>A0A165BB08_9APHY</name>
<keyword evidence="7 9" id="KW-0408">Iron</keyword>
<evidence type="ECO:0000256" key="9">
    <source>
        <dbReference type="PIRSR" id="PIRSR602401-1"/>
    </source>
</evidence>
<dbReference type="InterPro" id="IPR002401">
    <property type="entry name" value="Cyt_P450_E_grp-I"/>
</dbReference>
<keyword evidence="8 10" id="KW-0503">Monooxygenase</keyword>
<protein>
    <submittedName>
        <fullName evidence="12">Cytochrome P450</fullName>
    </submittedName>
</protein>
<dbReference type="EMBL" id="KV427680">
    <property type="protein sequence ID" value="KZT00648.1"/>
    <property type="molecule type" value="Genomic_DNA"/>
</dbReference>
<organism evidence="12 13">
    <name type="scientific">Laetiporus sulphureus 93-53</name>
    <dbReference type="NCBI Taxonomy" id="1314785"/>
    <lineage>
        <taxon>Eukaryota</taxon>
        <taxon>Fungi</taxon>
        <taxon>Dikarya</taxon>
        <taxon>Basidiomycota</taxon>
        <taxon>Agaricomycotina</taxon>
        <taxon>Agaricomycetes</taxon>
        <taxon>Polyporales</taxon>
        <taxon>Laetiporus</taxon>
    </lineage>
</organism>
<dbReference type="OrthoDB" id="1470350at2759"/>
<evidence type="ECO:0000256" key="10">
    <source>
        <dbReference type="RuleBase" id="RU000461"/>
    </source>
</evidence>
<dbReference type="PANTHER" id="PTHR24305">
    <property type="entry name" value="CYTOCHROME P450"/>
    <property type="match status" value="1"/>
</dbReference>
<dbReference type="GO" id="GO:0020037">
    <property type="term" value="F:heme binding"/>
    <property type="evidence" value="ECO:0007669"/>
    <property type="project" value="InterPro"/>
</dbReference>
<gene>
    <name evidence="12" type="ORF">LAESUDRAFT_732062</name>
</gene>
<evidence type="ECO:0000313" key="12">
    <source>
        <dbReference type="EMBL" id="KZT00648.1"/>
    </source>
</evidence>
<dbReference type="PANTHER" id="PTHR24305:SF29">
    <property type="entry name" value="BENZOATE-PARA-HYDROXYLASE"/>
    <property type="match status" value="1"/>
</dbReference>
<dbReference type="InterPro" id="IPR050121">
    <property type="entry name" value="Cytochrome_P450_monoxygenase"/>
</dbReference>
<dbReference type="RefSeq" id="XP_040758388.1">
    <property type="nucleotide sequence ID" value="XM_040910160.1"/>
</dbReference>
<proteinExistence type="inferred from homology"/>
<evidence type="ECO:0000256" key="5">
    <source>
        <dbReference type="ARBA" id="ARBA00022723"/>
    </source>
</evidence>
<dbReference type="GO" id="GO:0016705">
    <property type="term" value="F:oxidoreductase activity, acting on paired donors, with incorporation or reduction of molecular oxygen"/>
    <property type="evidence" value="ECO:0007669"/>
    <property type="project" value="InterPro"/>
</dbReference>
<dbReference type="InterPro" id="IPR017972">
    <property type="entry name" value="Cyt_P450_CS"/>
</dbReference>
<evidence type="ECO:0000256" key="3">
    <source>
        <dbReference type="ARBA" id="ARBA00010617"/>
    </source>
</evidence>
<keyword evidence="6 10" id="KW-0560">Oxidoreductase</keyword>
<dbReference type="Proteomes" id="UP000076871">
    <property type="component" value="Unassembled WGS sequence"/>
</dbReference>
<dbReference type="InterPro" id="IPR036396">
    <property type="entry name" value="Cyt_P450_sf"/>
</dbReference>
<comment type="cofactor">
    <cofactor evidence="1 9">
        <name>heme</name>
        <dbReference type="ChEBI" id="CHEBI:30413"/>
    </cofactor>
</comment>
<keyword evidence="4 9" id="KW-0349">Heme</keyword>
<sequence>MTTILSYFQTLVSVQYAAWLLLAPVLVLLVHFVPYLRDPHRIRSYPGPFLAKLSDAWLGWVAAKGHRSEVVHKLHQKHGKFVRIAPDHVSISDPEAIQEVYAHGNSTTKSNFYDAFVSIQRGLFNTRSRPEHARKRKIVSHIFSQKNVLDFEPYVRMHIAALMKQWDRLCDLSAKGLSGEEGEGGWKGRDGRLWLDCLPWYNYLAFDIIGDLAFGAPFGMLQACADAAPVAVSQKDAMASYGESGSPEITYFPAVQVLNDRGEYSASIGVLPHYWRPLAVRFIPWYRNGNKAVKRLAGIAIAAVAKRLTTPTDRVDLLGKLQEGKDDEGNPMGREELTAEALTQLIAGSDTTSNSSCAITYFLAANPMVQQKLQRELDAALGNDDDPVATYEQVKRLPYLDAVINEALRVHSTSGIGLPRVVPEGGITVCGQFFPEGTVLSVPTYTVHRDKEVWGEDVEVFRPERWEECDKNEMQKAFNPFSFGPRTCVGRNLASLELLVIISSILRRYHFVLQEPEKKFETREGFLRKPVQCKVGIRRRTV</sequence>
<keyword evidence="13" id="KW-1185">Reference proteome</keyword>
<dbReference type="CDD" id="cd11061">
    <property type="entry name" value="CYP67-like"/>
    <property type="match status" value="1"/>
</dbReference>
<keyword evidence="11" id="KW-1133">Transmembrane helix</keyword>
<feature type="binding site" description="axial binding residue" evidence="9">
    <location>
        <position position="488"/>
    </location>
    <ligand>
        <name>heme</name>
        <dbReference type="ChEBI" id="CHEBI:30413"/>
    </ligand>
    <ligandPart>
        <name>Fe</name>
        <dbReference type="ChEBI" id="CHEBI:18248"/>
    </ligandPart>
</feature>
<dbReference type="STRING" id="1314785.A0A165BB08"/>
<evidence type="ECO:0000256" key="11">
    <source>
        <dbReference type="SAM" id="Phobius"/>
    </source>
</evidence>
<dbReference type="GO" id="GO:0004497">
    <property type="term" value="F:monooxygenase activity"/>
    <property type="evidence" value="ECO:0007669"/>
    <property type="project" value="UniProtKB-KW"/>
</dbReference>
<comment type="pathway">
    <text evidence="2">Secondary metabolite biosynthesis.</text>
</comment>
<evidence type="ECO:0000256" key="4">
    <source>
        <dbReference type="ARBA" id="ARBA00022617"/>
    </source>
</evidence>
<dbReference type="Pfam" id="PF00067">
    <property type="entry name" value="p450"/>
    <property type="match status" value="1"/>
</dbReference>
<dbReference type="Gene3D" id="1.10.630.10">
    <property type="entry name" value="Cytochrome P450"/>
    <property type="match status" value="1"/>
</dbReference>
<evidence type="ECO:0000256" key="7">
    <source>
        <dbReference type="ARBA" id="ARBA00023004"/>
    </source>
</evidence>
<dbReference type="InParanoid" id="A0A165BB08"/>
<comment type="similarity">
    <text evidence="3 10">Belongs to the cytochrome P450 family.</text>
</comment>
<dbReference type="SUPFAM" id="SSF48264">
    <property type="entry name" value="Cytochrome P450"/>
    <property type="match status" value="1"/>
</dbReference>
<dbReference type="AlphaFoldDB" id="A0A165BB08"/>
<reference evidence="12 13" key="1">
    <citation type="journal article" date="2016" name="Mol. Biol. Evol.">
        <title>Comparative Genomics of Early-Diverging Mushroom-Forming Fungi Provides Insights into the Origins of Lignocellulose Decay Capabilities.</title>
        <authorList>
            <person name="Nagy L.G."/>
            <person name="Riley R."/>
            <person name="Tritt A."/>
            <person name="Adam C."/>
            <person name="Daum C."/>
            <person name="Floudas D."/>
            <person name="Sun H."/>
            <person name="Yadav J.S."/>
            <person name="Pangilinan J."/>
            <person name="Larsson K.H."/>
            <person name="Matsuura K."/>
            <person name="Barry K."/>
            <person name="Labutti K."/>
            <person name="Kuo R."/>
            <person name="Ohm R.A."/>
            <person name="Bhattacharya S.S."/>
            <person name="Shirouzu T."/>
            <person name="Yoshinaga Y."/>
            <person name="Martin F.M."/>
            <person name="Grigoriev I.V."/>
            <person name="Hibbett D.S."/>
        </authorList>
    </citation>
    <scope>NUCLEOTIDE SEQUENCE [LARGE SCALE GENOMIC DNA]</scope>
    <source>
        <strain evidence="12 13">93-53</strain>
    </source>
</reference>